<keyword evidence="7" id="KW-0812">Transmembrane</keyword>
<evidence type="ECO:0000256" key="4">
    <source>
        <dbReference type="ARBA" id="ARBA00023157"/>
    </source>
</evidence>
<feature type="region of interest" description="Disordered" evidence="6">
    <location>
        <begin position="536"/>
        <end position="563"/>
    </location>
</feature>
<dbReference type="Pfam" id="PF12799">
    <property type="entry name" value="LRR_4"/>
    <property type="match status" value="1"/>
</dbReference>
<proteinExistence type="predicted"/>
<dbReference type="Gene3D" id="3.80.10.10">
    <property type="entry name" value="Ribonuclease Inhibitor"/>
    <property type="match status" value="2"/>
</dbReference>
<evidence type="ECO:0000313" key="11">
    <source>
        <dbReference type="Proteomes" id="UP000235965"/>
    </source>
</evidence>
<dbReference type="InterPro" id="IPR003598">
    <property type="entry name" value="Ig_sub2"/>
</dbReference>
<feature type="region of interest" description="Disordered" evidence="6">
    <location>
        <begin position="668"/>
        <end position="687"/>
    </location>
</feature>
<dbReference type="PANTHER" id="PTHR24366:SF136">
    <property type="entry name" value="KEKKON 1, ISOFORM B"/>
    <property type="match status" value="1"/>
</dbReference>
<dbReference type="STRING" id="105785.A0A2J7RQF6"/>
<keyword evidence="11" id="KW-1185">Reference proteome</keyword>
<dbReference type="InParanoid" id="A0A2J7RQF6"/>
<dbReference type="InterPro" id="IPR032675">
    <property type="entry name" value="LRR_dom_sf"/>
</dbReference>
<dbReference type="FunFam" id="3.80.10.10:FF:000082">
    <property type="entry name" value="Leucine-rich repeat-containing 24"/>
    <property type="match status" value="1"/>
</dbReference>
<feature type="compositionally biased region" description="Low complexity" evidence="6">
    <location>
        <begin position="672"/>
        <end position="687"/>
    </location>
</feature>
<keyword evidence="2 8" id="KW-0732">Signal</keyword>
<dbReference type="PROSITE" id="PS51450">
    <property type="entry name" value="LRR"/>
    <property type="match status" value="1"/>
</dbReference>
<feature type="chain" id="PRO_5014448587" description="Ig-like domain-containing protein" evidence="8">
    <location>
        <begin position="25"/>
        <end position="730"/>
    </location>
</feature>
<dbReference type="InterPro" id="IPR001611">
    <property type="entry name" value="Leu-rich_rpt"/>
</dbReference>
<feature type="domain" description="Ig-like" evidence="9">
    <location>
        <begin position="268"/>
        <end position="367"/>
    </location>
</feature>
<dbReference type="SMART" id="SM00409">
    <property type="entry name" value="IG"/>
    <property type="match status" value="1"/>
</dbReference>
<dbReference type="FunFam" id="3.80.10.10:FF:000732">
    <property type="entry name" value="GD11101"/>
    <property type="match status" value="1"/>
</dbReference>
<dbReference type="SMART" id="SM00408">
    <property type="entry name" value="IGc2"/>
    <property type="match status" value="1"/>
</dbReference>
<dbReference type="EMBL" id="NEVH01001337">
    <property type="protein sequence ID" value="PNF43066.1"/>
    <property type="molecule type" value="Genomic_DNA"/>
</dbReference>
<comment type="caution">
    <text evidence="10">The sequence shown here is derived from an EMBL/GenBank/DDBJ whole genome shotgun (WGS) entry which is preliminary data.</text>
</comment>
<evidence type="ECO:0000256" key="1">
    <source>
        <dbReference type="ARBA" id="ARBA00022614"/>
    </source>
</evidence>
<dbReference type="OrthoDB" id="643377at2759"/>
<evidence type="ECO:0000256" key="8">
    <source>
        <dbReference type="SAM" id="SignalP"/>
    </source>
</evidence>
<evidence type="ECO:0000256" key="6">
    <source>
        <dbReference type="SAM" id="MobiDB-lite"/>
    </source>
</evidence>
<dbReference type="InterPro" id="IPR003591">
    <property type="entry name" value="Leu-rich_rpt_typical-subtyp"/>
</dbReference>
<dbReference type="InterPro" id="IPR003599">
    <property type="entry name" value="Ig_sub"/>
</dbReference>
<keyword evidence="7" id="KW-0472">Membrane</keyword>
<dbReference type="Pfam" id="PF07679">
    <property type="entry name" value="I-set"/>
    <property type="match status" value="1"/>
</dbReference>
<keyword evidence="3" id="KW-0677">Repeat</keyword>
<protein>
    <recommendedName>
        <fullName evidence="9">Ig-like domain-containing protein</fullName>
    </recommendedName>
</protein>
<dbReference type="SMART" id="SM00082">
    <property type="entry name" value="LRRCT"/>
    <property type="match status" value="1"/>
</dbReference>
<feature type="signal peptide" evidence="8">
    <location>
        <begin position="1"/>
        <end position="24"/>
    </location>
</feature>
<keyword evidence="4" id="KW-1015">Disulfide bond</keyword>
<feature type="region of interest" description="Disordered" evidence="6">
    <location>
        <begin position="711"/>
        <end position="730"/>
    </location>
</feature>
<evidence type="ECO:0000313" key="10">
    <source>
        <dbReference type="EMBL" id="PNF43066.1"/>
    </source>
</evidence>
<sequence length="730" mass="79335">MRRVFNMLVLVEVTVVVLSAAVTATEDHCRTVCSCIWKGGKQTVECINRGLITIPEKVHPETQVLDMSGNNLNNLPKDMFVRAKLLNLQRVYLSNCRIGQIDDNALHGLTNLVELDLSHNLLTSIPSQTFRDVPFLRDVTLAHNPIQKIESYAFRTLPSLVKLDLSHCELQTIAPKAFEGVDHLESLKLNGNQLSELRPRTVETLSGLHGIELHDNPWQCDCHLRAAKQWLMKNNIPYPVTPICHGGPERVADRTFAELDVDDFACKPEILKGSRYVEATTGENATVVCRVRAMPPAVISWYWNGRLLLHNSAFSSHQRVFIYEDGHFEKSNTLVLTNAQETDSSEFYCVAENRAGNAEANFTLHVSMRTAGMATLGSGQIAGLSAALVILILFILLVILVLLVRLRRLPFSESKTPGQMETSATIAETANNANCKPASIGTGANCDTSFSEHKVVPNDLKVACNPVQKPPRLTELAYTTSHYDGNGSVINTTQCFTAPSLGPTTNNPDLIKDTKRLASTGDLPAAGIVLLPNGHAQQPDASGVADESGVPTELRPGSGEYSRATGCDSLYPSGLWEQAQQSNLEPSPDLFMRRTTSTSAAGFGFDTSDKTPIIGDGASLGGVSTEDEEYSCRTLPRSLHHHNSGYPADYGLPIIPSGMDQKLRELGTVQHSPSSTSPTSATGAPPNAKTLRVWQRGVPVLPPVTALKRVLSSSRNSPDEGYQEGCGTDV</sequence>
<dbReference type="Proteomes" id="UP000235965">
    <property type="component" value="Unassembled WGS sequence"/>
</dbReference>
<name>A0A2J7RQF6_9NEOP</name>
<dbReference type="InterPro" id="IPR013098">
    <property type="entry name" value="Ig_I-set"/>
</dbReference>
<dbReference type="InterPro" id="IPR036179">
    <property type="entry name" value="Ig-like_dom_sf"/>
</dbReference>
<dbReference type="PROSITE" id="PS50835">
    <property type="entry name" value="IG_LIKE"/>
    <property type="match status" value="1"/>
</dbReference>
<evidence type="ECO:0000259" key="9">
    <source>
        <dbReference type="PROSITE" id="PS50835"/>
    </source>
</evidence>
<dbReference type="AlphaFoldDB" id="A0A2J7RQF6"/>
<organism evidence="10 11">
    <name type="scientific">Cryptotermes secundus</name>
    <dbReference type="NCBI Taxonomy" id="105785"/>
    <lineage>
        <taxon>Eukaryota</taxon>
        <taxon>Metazoa</taxon>
        <taxon>Ecdysozoa</taxon>
        <taxon>Arthropoda</taxon>
        <taxon>Hexapoda</taxon>
        <taxon>Insecta</taxon>
        <taxon>Pterygota</taxon>
        <taxon>Neoptera</taxon>
        <taxon>Polyneoptera</taxon>
        <taxon>Dictyoptera</taxon>
        <taxon>Blattodea</taxon>
        <taxon>Blattoidea</taxon>
        <taxon>Termitoidae</taxon>
        <taxon>Kalotermitidae</taxon>
        <taxon>Cryptotermitinae</taxon>
        <taxon>Cryptotermes</taxon>
    </lineage>
</organism>
<evidence type="ECO:0000256" key="5">
    <source>
        <dbReference type="ARBA" id="ARBA00023180"/>
    </source>
</evidence>
<reference evidence="10 11" key="1">
    <citation type="submission" date="2017-12" db="EMBL/GenBank/DDBJ databases">
        <title>Hemimetabolous genomes reveal molecular basis of termite eusociality.</title>
        <authorList>
            <person name="Harrison M.C."/>
            <person name="Jongepier E."/>
            <person name="Robertson H.M."/>
            <person name="Arning N."/>
            <person name="Bitard-Feildel T."/>
            <person name="Chao H."/>
            <person name="Childers C.P."/>
            <person name="Dinh H."/>
            <person name="Doddapaneni H."/>
            <person name="Dugan S."/>
            <person name="Gowin J."/>
            <person name="Greiner C."/>
            <person name="Han Y."/>
            <person name="Hu H."/>
            <person name="Hughes D.S.T."/>
            <person name="Huylmans A.-K."/>
            <person name="Kemena C."/>
            <person name="Kremer L.P.M."/>
            <person name="Lee S.L."/>
            <person name="Lopez-Ezquerra A."/>
            <person name="Mallet L."/>
            <person name="Monroy-Kuhn J.M."/>
            <person name="Moser A."/>
            <person name="Murali S.C."/>
            <person name="Muzny D.M."/>
            <person name="Otani S."/>
            <person name="Piulachs M.-D."/>
            <person name="Poelchau M."/>
            <person name="Qu J."/>
            <person name="Schaub F."/>
            <person name="Wada-Katsumata A."/>
            <person name="Worley K.C."/>
            <person name="Xie Q."/>
            <person name="Ylla G."/>
            <person name="Poulsen M."/>
            <person name="Gibbs R.A."/>
            <person name="Schal C."/>
            <person name="Richards S."/>
            <person name="Belles X."/>
            <person name="Korb J."/>
            <person name="Bornberg-Bauer E."/>
        </authorList>
    </citation>
    <scope>NUCLEOTIDE SEQUENCE [LARGE SCALE GENOMIC DNA]</scope>
    <source>
        <tissue evidence="10">Whole body</tissue>
    </source>
</reference>
<dbReference type="GO" id="GO:0071944">
    <property type="term" value="C:cell periphery"/>
    <property type="evidence" value="ECO:0007669"/>
    <property type="project" value="UniProtKB-ARBA"/>
</dbReference>
<gene>
    <name evidence="10" type="ORF">B7P43_G02711</name>
</gene>
<dbReference type="InterPro" id="IPR000483">
    <property type="entry name" value="Cys-rich_flank_reg_C"/>
</dbReference>
<evidence type="ECO:0000256" key="2">
    <source>
        <dbReference type="ARBA" id="ARBA00022729"/>
    </source>
</evidence>
<dbReference type="InterPro" id="IPR013783">
    <property type="entry name" value="Ig-like_fold"/>
</dbReference>
<accession>A0A2J7RQF6</accession>
<dbReference type="SMART" id="SM00369">
    <property type="entry name" value="LRR_TYP"/>
    <property type="match status" value="6"/>
</dbReference>
<dbReference type="Gene3D" id="2.60.40.10">
    <property type="entry name" value="Immunoglobulins"/>
    <property type="match status" value="1"/>
</dbReference>
<dbReference type="Pfam" id="PF13855">
    <property type="entry name" value="LRR_8"/>
    <property type="match status" value="1"/>
</dbReference>
<dbReference type="SUPFAM" id="SSF52058">
    <property type="entry name" value="L domain-like"/>
    <property type="match status" value="1"/>
</dbReference>
<keyword evidence="5" id="KW-0325">Glycoprotein</keyword>
<dbReference type="FunCoup" id="A0A2J7RQF6">
    <property type="interactions" value="190"/>
</dbReference>
<dbReference type="InterPro" id="IPR007110">
    <property type="entry name" value="Ig-like_dom"/>
</dbReference>
<dbReference type="PANTHER" id="PTHR24366">
    <property type="entry name" value="IG(IMMUNOGLOBULIN) AND LRR(LEUCINE RICH REPEAT) DOMAINS"/>
    <property type="match status" value="1"/>
</dbReference>
<keyword evidence="1" id="KW-0433">Leucine-rich repeat</keyword>
<feature type="transmembrane region" description="Helical" evidence="7">
    <location>
        <begin position="381"/>
        <end position="404"/>
    </location>
</feature>
<keyword evidence="7" id="KW-1133">Transmembrane helix</keyword>
<evidence type="ECO:0000256" key="7">
    <source>
        <dbReference type="SAM" id="Phobius"/>
    </source>
</evidence>
<evidence type="ECO:0000256" key="3">
    <source>
        <dbReference type="ARBA" id="ARBA00022737"/>
    </source>
</evidence>
<dbReference type="InterPro" id="IPR025875">
    <property type="entry name" value="Leu-rich_rpt_4"/>
</dbReference>
<dbReference type="SUPFAM" id="SSF48726">
    <property type="entry name" value="Immunoglobulin"/>
    <property type="match status" value="1"/>
</dbReference>